<dbReference type="Proteomes" id="UP000701853">
    <property type="component" value="Chromosome 1"/>
</dbReference>
<dbReference type="PANTHER" id="PTHR28653:SF1">
    <property type="entry name" value="ATPASE SWSAP1"/>
    <property type="match status" value="1"/>
</dbReference>
<dbReference type="OrthoDB" id="67296at2759"/>
<name>A0A8J6DD72_9ROSI</name>
<dbReference type="PANTHER" id="PTHR28653">
    <property type="match status" value="1"/>
</dbReference>
<dbReference type="GO" id="GO:0000724">
    <property type="term" value="P:double-strand break repair via homologous recombination"/>
    <property type="evidence" value="ECO:0007669"/>
    <property type="project" value="TreeGrafter"/>
</dbReference>
<dbReference type="AlphaFoldDB" id="A0A8J6DD72"/>
<accession>A0A8J6DD72</accession>
<dbReference type="GO" id="GO:0097196">
    <property type="term" value="C:Shu complex"/>
    <property type="evidence" value="ECO:0007669"/>
    <property type="project" value="TreeGrafter"/>
</dbReference>
<protein>
    <submittedName>
        <fullName evidence="1">Uncharacterized protein</fullName>
    </submittedName>
</protein>
<keyword evidence="2" id="KW-1185">Reference proteome</keyword>
<evidence type="ECO:0000313" key="1">
    <source>
        <dbReference type="EMBL" id="KAG8503255.1"/>
    </source>
</evidence>
<dbReference type="EMBL" id="JAHUZN010000001">
    <property type="protein sequence ID" value="KAG8503255.1"/>
    <property type="molecule type" value="Genomic_DNA"/>
</dbReference>
<gene>
    <name evidence="1" type="ORF">CXB51_001228</name>
</gene>
<organism evidence="1 2">
    <name type="scientific">Gossypium anomalum</name>
    <dbReference type="NCBI Taxonomy" id="47600"/>
    <lineage>
        <taxon>Eukaryota</taxon>
        <taxon>Viridiplantae</taxon>
        <taxon>Streptophyta</taxon>
        <taxon>Embryophyta</taxon>
        <taxon>Tracheophyta</taxon>
        <taxon>Spermatophyta</taxon>
        <taxon>Magnoliopsida</taxon>
        <taxon>eudicotyledons</taxon>
        <taxon>Gunneridae</taxon>
        <taxon>Pentapetalae</taxon>
        <taxon>rosids</taxon>
        <taxon>malvids</taxon>
        <taxon>Malvales</taxon>
        <taxon>Malvaceae</taxon>
        <taxon>Malvoideae</taxon>
        <taxon>Gossypium</taxon>
    </lineage>
</organism>
<sequence length="253" mass="28856">MLERFFFTKQGDFHPQEANPITLLSGPPSSWYFMGIVNCAVVRPHCCSSLQSTQHHSAAMSILKWFSYVAGEGWKPNPLTLPRHIYGIDPSCDIFKRIKMKYINDDDDEGIKKYFAAFHLKDTFPIAVVVDDFGDFFHERSCQERYGNPRGRDLAMVRTLSLCHNAIIFANKTGPCRLLLSDTHNGDSPRSLFIYKRWIRTIFTVKGDDSGSFCLKYNKYSESGSSKGTKTAKYSVAFQYLLLEGITEVDDEQ</sequence>
<proteinExistence type="predicted"/>
<evidence type="ECO:0000313" key="2">
    <source>
        <dbReference type="Proteomes" id="UP000701853"/>
    </source>
</evidence>
<dbReference type="GO" id="GO:0003697">
    <property type="term" value="F:single-stranded DNA binding"/>
    <property type="evidence" value="ECO:0007669"/>
    <property type="project" value="TreeGrafter"/>
</dbReference>
<reference evidence="1 2" key="1">
    <citation type="journal article" date="2021" name="bioRxiv">
        <title>The Gossypium anomalum genome as a resource for cotton improvement and evolutionary analysis of hybrid incompatibility.</title>
        <authorList>
            <person name="Grover C.E."/>
            <person name="Yuan D."/>
            <person name="Arick M.A."/>
            <person name="Miller E.R."/>
            <person name="Hu G."/>
            <person name="Peterson D.G."/>
            <person name="Wendel J.F."/>
            <person name="Udall J.A."/>
        </authorList>
    </citation>
    <scope>NUCLEOTIDE SEQUENCE [LARGE SCALE GENOMIC DNA]</scope>
    <source>
        <strain evidence="1">JFW-Udall</strain>
        <tissue evidence="1">Leaf</tissue>
    </source>
</reference>
<comment type="caution">
    <text evidence="1">The sequence shown here is derived from an EMBL/GenBank/DDBJ whole genome shotgun (WGS) entry which is preliminary data.</text>
</comment>